<name>A0A0W0F862_MONRR</name>
<evidence type="ECO:0000313" key="1">
    <source>
        <dbReference type="EMBL" id="KTB32534.1"/>
    </source>
</evidence>
<accession>A0A0W0F862</accession>
<sequence length="96" mass="10469">MAFVQTSINFSTSSSPAIKGLFFLWAQCELLSKITESCDLEIANQVLYACNYGIGLEGPVTVPSTFPYHPHLSMPPPADPRAASEYPNLNTFSVLN</sequence>
<dbReference type="EMBL" id="LATX01002215">
    <property type="protein sequence ID" value="KTB32534.1"/>
    <property type="molecule type" value="Genomic_DNA"/>
</dbReference>
<evidence type="ECO:0000313" key="2">
    <source>
        <dbReference type="Proteomes" id="UP000054988"/>
    </source>
</evidence>
<dbReference type="AlphaFoldDB" id="A0A0W0F862"/>
<comment type="caution">
    <text evidence="1">The sequence shown here is derived from an EMBL/GenBank/DDBJ whole genome shotgun (WGS) entry which is preliminary data.</text>
</comment>
<protein>
    <submittedName>
        <fullName evidence="1">Uncharacterized protein</fullName>
    </submittedName>
</protein>
<gene>
    <name evidence="1" type="ORF">WG66_14886</name>
</gene>
<dbReference type="Proteomes" id="UP000054988">
    <property type="component" value="Unassembled WGS sequence"/>
</dbReference>
<organism evidence="1 2">
    <name type="scientific">Moniliophthora roreri</name>
    <name type="common">Frosty pod rot fungus</name>
    <name type="synonym">Monilia roreri</name>
    <dbReference type="NCBI Taxonomy" id="221103"/>
    <lineage>
        <taxon>Eukaryota</taxon>
        <taxon>Fungi</taxon>
        <taxon>Dikarya</taxon>
        <taxon>Basidiomycota</taxon>
        <taxon>Agaricomycotina</taxon>
        <taxon>Agaricomycetes</taxon>
        <taxon>Agaricomycetidae</taxon>
        <taxon>Agaricales</taxon>
        <taxon>Marasmiineae</taxon>
        <taxon>Marasmiaceae</taxon>
        <taxon>Moniliophthora</taxon>
    </lineage>
</organism>
<reference evidence="1 2" key="1">
    <citation type="submission" date="2015-12" db="EMBL/GenBank/DDBJ databases">
        <title>Draft genome sequence of Moniliophthora roreri, the causal agent of frosty pod rot of cacao.</title>
        <authorList>
            <person name="Aime M.C."/>
            <person name="Diaz-Valderrama J.R."/>
            <person name="Kijpornyongpan T."/>
            <person name="Phillips-Mora W."/>
        </authorList>
    </citation>
    <scope>NUCLEOTIDE SEQUENCE [LARGE SCALE GENOMIC DNA]</scope>
    <source>
        <strain evidence="1 2">MCA 2952</strain>
    </source>
</reference>
<proteinExistence type="predicted"/>